<accession>A0A2H4ST67</accession>
<protein>
    <submittedName>
        <fullName evidence="1">Uncharacterized protein</fullName>
    </submittedName>
</protein>
<dbReference type="EMBL" id="CP023326">
    <property type="protein sequence ID" value="ATY66291.1"/>
    <property type="molecule type" value="Genomic_DNA"/>
</dbReference>
<dbReference type="OrthoDB" id="46529at2759"/>
<name>A0A2H4ST67_CORMI</name>
<dbReference type="VEuPathDB" id="FungiDB:A9K55_001394"/>
<evidence type="ECO:0000313" key="2">
    <source>
        <dbReference type="Proteomes" id="UP000323067"/>
    </source>
</evidence>
<sequence>MASCRACEEPLVLHIADSDDERGDVVTIDIPDDIELSCHCHYHWQCLMDNASSVLSSFRCPTCEGDISTLASLTAGSSRAEDIHTILVRYTNEGGIQDRLDISLSMREEVYLEAHPDAAPARAFHLMCAEGDLEGLVELLYHAGDQVPDLGSVIRYQDPLSDMKSGLHLAVETRQEGVAWLLLWLSSSLPSDAFPLRARQNLESMGLGRLSVDVDTDIRGFLDGHGRSAAALAAQLGSPCLRLAESGLLSM</sequence>
<reference evidence="1 2" key="1">
    <citation type="journal article" date="2017" name="BMC Genomics">
        <title>Chromosome level assembly and secondary metabolite potential of the parasitic fungus Cordyceps militaris.</title>
        <authorList>
            <person name="Kramer G.J."/>
            <person name="Nodwell J.R."/>
        </authorList>
    </citation>
    <scope>NUCLEOTIDE SEQUENCE [LARGE SCALE GENOMIC DNA]</scope>
    <source>
        <strain evidence="1 2">ATCC 34164</strain>
    </source>
</reference>
<organism evidence="1 2">
    <name type="scientific">Cordyceps militaris</name>
    <name type="common">Caterpillar fungus</name>
    <name type="synonym">Clavaria militaris</name>
    <dbReference type="NCBI Taxonomy" id="73501"/>
    <lineage>
        <taxon>Eukaryota</taxon>
        <taxon>Fungi</taxon>
        <taxon>Dikarya</taxon>
        <taxon>Ascomycota</taxon>
        <taxon>Pezizomycotina</taxon>
        <taxon>Sordariomycetes</taxon>
        <taxon>Hypocreomycetidae</taxon>
        <taxon>Hypocreales</taxon>
        <taxon>Cordycipitaceae</taxon>
        <taxon>Cordyceps</taxon>
    </lineage>
</organism>
<dbReference type="Proteomes" id="UP000323067">
    <property type="component" value="Chromosome iii"/>
</dbReference>
<proteinExistence type="predicted"/>
<dbReference type="AlphaFoldDB" id="A0A2H4ST67"/>
<gene>
    <name evidence="1" type="ORF">A9K55_001394</name>
</gene>
<evidence type="ECO:0000313" key="1">
    <source>
        <dbReference type="EMBL" id="ATY66291.1"/>
    </source>
</evidence>